<evidence type="ECO:0000256" key="1">
    <source>
        <dbReference type="ARBA" id="ARBA00004429"/>
    </source>
</evidence>
<dbReference type="InterPro" id="IPR055348">
    <property type="entry name" value="DctQ"/>
</dbReference>
<comment type="similarity">
    <text evidence="8">Belongs to the TRAP transporter small permease family.</text>
</comment>
<evidence type="ECO:0000256" key="4">
    <source>
        <dbReference type="ARBA" id="ARBA00022519"/>
    </source>
</evidence>
<organism evidence="11 12">
    <name type="scientific">Candidatus Syntrophonatronum acetioxidans</name>
    <dbReference type="NCBI Taxonomy" id="1795816"/>
    <lineage>
        <taxon>Bacteria</taxon>
        <taxon>Bacillati</taxon>
        <taxon>Bacillota</taxon>
        <taxon>Clostridia</taxon>
        <taxon>Eubacteriales</taxon>
        <taxon>Syntrophomonadaceae</taxon>
        <taxon>Candidatus Syntrophonatronum</taxon>
    </lineage>
</organism>
<comment type="caution">
    <text evidence="11">The sequence shown here is derived from an EMBL/GenBank/DDBJ whole genome shotgun (WGS) entry which is preliminary data.</text>
</comment>
<feature type="transmembrane region" description="Helical" evidence="9">
    <location>
        <begin position="129"/>
        <end position="148"/>
    </location>
</feature>
<comment type="subcellular location">
    <subcellularLocation>
        <location evidence="1">Cell inner membrane</location>
        <topology evidence="1">Multi-pass membrane protein</topology>
    </subcellularLocation>
</comment>
<keyword evidence="6 9" id="KW-1133">Transmembrane helix</keyword>
<dbReference type="GO" id="GO:0022857">
    <property type="term" value="F:transmembrane transporter activity"/>
    <property type="evidence" value="ECO:0007669"/>
    <property type="project" value="TreeGrafter"/>
</dbReference>
<dbReference type="AlphaFoldDB" id="A0A424YD69"/>
<keyword evidence="2" id="KW-0813">Transport</keyword>
<evidence type="ECO:0000256" key="8">
    <source>
        <dbReference type="ARBA" id="ARBA00038436"/>
    </source>
</evidence>
<evidence type="ECO:0000259" key="10">
    <source>
        <dbReference type="Pfam" id="PF04290"/>
    </source>
</evidence>
<dbReference type="PANTHER" id="PTHR35011">
    <property type="entry name" value="2,3-DIKETO-L-GULONATE TRAP TRANSPORTER SMALL PERMEASE PROTEIN YIAM"/>
    <property type="match status" value="1"/>
</dbReference>
<gene>
    <name evidence="11" type="ORF">D5R97_06880</name>
</gene>
<evidence type="ECO:0000256" key="9">
    <source>
        <dbReference type="SAM" id="Phobius"/>
    </source>
</evidence>
<feature type="transmembrane region" description="Helical" evidence="9">
    <location>
        <begin position="88"/>
        <end position="109"/>
    </location>
</feature>
<feature type="domain" description="Tripartite ATP-independent periplasmic transporters DctQ component" evidence="10">
    <location>
        <begin position="27"/>
        <end position="156"/>
    </location>
</feature>
<evidence type="ECO:0000256" key="3">
    <source>
        <dbReference type="ARBA" id="ARBA00022475"/>
    </source>
</evidence>
<reference evidence="11 12" key="1">
    <citation type="submission" date="2018-08" db="EMBL/GenBank/DDBJ databases">
        <title>The metabolism and importance of syntrophic acetate oxidation coupled to methane or sulfide production in haloalkaline environments.</title>
        <authorList>
            <person name="Timmers P.H.A."/>
            <person name="Vavourakis C.D."/>
            <person name="Sorokin D.Y."/>
            <person name="Sinninghe Damste J.S."/>
            <person name="Muyzer G."/>
            <person name="Stams A.J.M."/>
            <person name="Plugge C.M."/>
        </authorList>
    </citation>
    <scope>NUCLEOTIDE SEQUENCE [LARGE SCALE GENOMIC DNA]</scope>
    <source>
        <strain evidence="11">MSAO_Bac1</strain>
    </source>
</reference>
<evidence type="ECO:0000313" key="11">
    <source>
        <dbReference type="EMBL" id="RQD75069.1"/>
    </source>
</evidence>
<keyword evidence="5 9" id="KW-0812">Transmembrane</keyword>
<evidence type="ECO:0000256" key="7">
    <source>
        <dbReference type="ARBA" id="ARBA00023136"/>
    </source>
</evidence>
<keyword evidence="3" id="KW-1003">Cell membrane</keyword>
<dbReference type="EMBL" id="QZAA01000171">
    <property type="protein sequence ID" value="RQD75069.1"/>
    <property type="molecule type" value="Genomic_DNA"/>
</dbReference>
<dbReference type="GO" id="GO:0005886">
    <property type="term" value="C:plasma membrane"/>
    <property type="evidence" value="ECO:0007669"/>
    <property type="project" value="UniProtKB-SubCell"/>
</dbReference>
<name>A0A424YD69_9FIRM</name>
<feature type="transmembrane region" description="Helical" evidence="9">
    <location>
        <begin position="21"/>
        <end position="40"/>
    </location>
</feature>
<dbReference type="Proteomes" id="UP000285138">
    <property type="component" value="Unassembled WGS sequence"/>
</dbReference>
<accession>A0A424YD69</accession>
<keyword evidence="4" id="KW-0997">Cell inner membrane</keyword>
<protein>
    <submittedName>
        <fullName evidence="11">TRAP transporter small permease</fullName>
    </submittedName>
</protein>
<feature type="transmembrane region" description="Helical" evidence="9">
    <location>
        <begin position="46"/>
        <end position="67"/>
    </location>
</feature>
<dbReference type="PANTHER" id="PTHR35011:SF10">
    <property type="entry name" value="TRAP TRANSPORTER SMALL PERMEASE PROTEIN"/>
    <property type="match status" value="1"/>
</dbReference>
<dbReference type="GO" id="GO:0015740">
    <property type="term" value="P:C4-dicarboxylate transport"/>
    <property type="evidence" value="ECO:0007669"/>
    <property type="project" value="TreeGrafter"/>
</dbReference>
<dbReference type="InterPro" id="IPR007387">
    <property type="entry name" value="TRAP_DctQ"/>
</dbReference>
<sequence>MDYINGFIKTVTAWTARVGQVALAAAMLIIVANIILREIWKPLPGTVEIVEIMGALLLSLGIAYCAVDKGHIAVGVLVDKLPEFREAVVELVVSAISCFFVSFLAWEMASFATSMMHRGYTTGHLHIPLYPFIYVVSFGFLMLSLVLLRDILEAIRGIVLLKGRDNK</sequence>
<evidence type="ECO:0000313" key="12">
    <source>
        <dbReference type="Proteomes" id="UP000285138"/>
    </source>
</evidence>
<keyword evidence="7 9" id="KW-0472">Membrane</keyword>
<proteinExistence type="inferred from homology"/>
<evidence type="ECO:0000256" key="6">
    <source>
        <dbReference type="ARBA" id="ARBA00022989"/>
    </source>
</evidence>
<evidence type="ECO:0000256" key="2">
    <source>
        <dbReference type="ARBA" id="ARBA00022448"/>
    </source>
</evidence>
<dbReference type="Pfam" id="PF04290">
    <property type="entry name" value="DctQ"/>
    <property type="match status" value="1"/>
</dbReference>
<evidence type="ECO:0000256" key="5">
    <source>
        <dbReference type="ARBA" id="ARBA00022692"/>
    </source>
</evidence>